<keyword evidence="2" id="KW-0946">Virion</keyword>
<name>A0A250I7E3_9BACT</name>
<sequence>MRVIPWTVVVVCLLGACTPTGSTSREPEAPPPAPASPSAPEPSGPEQEIPPPPPWTPAWTELQSQVENFELTFDETTWQLINEPSTSEDYAPGRFKARGVEYEVGMRLRGDQAFFHPKKSWKVELPEGQELDGARHLNFLAEWLDAGLLTDAFAYELMNVGGSHVPRARYVTLTVNGRFEGIFMLVEQVDTSFLKAHDLSSDSSIYRCGGRDCELKITPKAHYQAPWEKKTQEEQPWDDLNEFLWKISRTPEHEFEAFLRQNLDLEAYLRYLAVGALISISGIDDSGSYLVRDPEQGRWLYVPWDLNNSMLLYYHYEPVGTDPNVKLPLPAFTAYDTRQERIYQYKEEKYGGAHLPFSALNQRIWDRPALREQVLDHIETLMATVFTEEATTQRIDGEHALIRDLLPRDPYVVLPAARYAPEFLKRYVTRRRAFIQQQLPLERHRGEGGVVINGFGILPGSAVDAQGRAAGYIELYNREDTPVTVGGMTFTDDLSRQFKHRLPKSLVVPAHGTLRLVADGNAKAGPEHLPFKLPTQGGELGLFDGQRMTGVVDLTFHAPLAPGQAYGRLPDGAEDWGWRQAR</sequence>
<keyword evidence="2" id="KW-0167">Capsid protein</keyword>
<dbReference type="AlphaFoldDB" id="A0A250I7E3"/>
<keyword evidence="3" id="KW-1185">Reference proteome</keyword>
<proteinExistence type="predicted"/>
<dbReference type="KEGG" id="mbd:MEBOL_000507"/>
<dbReference type="Gene3D" id="2.60.40.1260">
    <property type="entry name" value="Lamin Tail domain"/>
    <property type="match status" value="1"/>
</dbReference>
<gene>
    <name evidence="2" type="ORF">MEBOL_000507</name>
</gene>
<dbReference type="PANTHER" id="PTHR40050">
    <property type="entry name" value="INNER SPORE COAT PROTEIN H"/>
    <property type="match status" value="1"/>
</dbReference>
<dbReference type="EMBL" id="CP022163">
    <property type="protein sequence ID" value="ATB27072.1"/>
    <property type="molecule type" value="Genomic_DNA"/>
</dbReference>
<organism evidence="2 3">
    <name type="scientific">Melittangium boletus DSM 14713</name>
    <dbReference type="NCBI Taxonomy" id="1294270"/>
    <lineage>
        <taxon>Bacteria</taxon>
        <taxon>Pseudomonadati</taxon>
        <taxon>Myxococcota</taxon>
        <taxon>Myxococcia</taxon>
        <taxon>Myxococcales</taxon>
        <taxon>Cystobacterineae</taxon>
        <taxon>Archangiaceae</taxon>
        <taxon>Melittangium</taxon>
    </lineage>
</organism>
<evidence type="ECO:0000256" key="1">
    <source>
        <dbReference type="SAM" id="MobiDB-lite"/>
    </source>
</evidence>
<feature type="region of interest" description="Disordered" evidence="1">
    <location>
        <begin position="20"/>
        <end position="56"/>
    </location>
</feature>
<reference evidence="2 3" key="1">
    <citation type="submission" date="2017-06" db="EMBL/GenBank/DDBJ databases">
        <authorList>
            <person name="Kim H.J."/>
            <person name="Triplett B.A."/>
        </authorList>
    </citation>
    <scope>NUCLEOTIDE SEQUENCE [LARGE SCALE GENOMIC DNA]</scope>
    <source>
        <strain evidence="2 3">DSM 14713</strain>
    </source>
</reference>
<dbReference type="OrthoDB" id="5481761at2"/>
<evidence type="ECO:0000313" key="3">
    <source>
        <dbReference type="Proteomes" id="UP000217289"/>
    </source>
</evidence>
<dbReference type="InterPro" id="IPR014867">
    <property type="entry name" value="Spore_coat_CotH_CotH2/3/7"/>
</dbReference>
<dbReference type="SUPFAM" id="SSF74853">
    <property type="entry name" value="Lamin A/C globular tail domain"/>
    <property type="match status" value="1"/>
</dbReference>
<accession>A0A250I7E3</accession>
<dbReference type="InterPro" id="IPR036415">
    <property type="entry name" value="Lamin_tail_dom_sf"/>
</dbReference>
<dbReference type="PANTHER" id="PTHR40050:SF1">
    <property type="entry name" value="INNER SPORE COAT PROTEIN H"/>
    <property type="match status" value="1"/>
</dbReference>
<dbReference type="RefSeq" id="WP_095975927.1">
    <property type="nucleotide sequence ID" value="NZ_CP022163.1"/>
</dbReference>
<evidence type="ECO:0000313" key="2">
    <source>
        <dbReference type="EMBL" id="ATB27072.1"/>
    </source>
</evidence>
<dbReference type="Pfam" id="PF08757">
    <property type="entry name" value="CotH"/>
    <property type="match status" value="1"/>
</dbReference>
<dbReference type="Proteomes" id="UP000217289">
    <property type="component" value="Chromosome"/>
</dbReference>
<feature type="compositionally biased region" description="Pro residues" evidence="1">
    <location>
        <begin position="29"/>
        <end position="56"/>
    </location>
</feature>
<protein>
    <submittedName>
        <fullName evidence="2">Spore coat protein CotH</fullName>
    </submittedName>
</protein>
<dbReference type="PROSITE" id="PS51257">
    <property type="entry name" value="PROKAR_LIPOPROTEIN"/>
    <property type="match status" value="1"/>
</dbReference>